<evidence type="ECO:0008006" key="7">
    <source>
        <dbReference type="Google" id="ProtNLM"/>
    </source>
</evidence>
<keyword evidence="3" id="KW-0862">Zinc</keyword>
<proteinExistence type="predicted"/>
<evidence type="ECO:0000256" key="3">
    <source>
        <dbReference type="ARBA" id="ARBA00022833"/>
    </source>
</evidence>
<feature type="region of interest" description="Disordered" evidence="4">
    <location>
        <begin position="1"/>
        <end position="282"/>
    </location>
</feature>
<organism evidence="5 6">
    <name type="scientific">Blepharisma stoltei</name>
    <dbReference type="NCBI Taxonomy" id="1481888"/>
    <lineage>
        <taxon>Eukaryota</taxon>
        <taxon>Sar</taxon>
        <taxon>Alveolata</taxon>
        <taxon>Ciliophora</taxon>
        <taxon>Postciliodesmatophora</taxon>
        <taxon>Heterotrichea</taxon>
        <taxon>Heterotrichida</taxon>
        <taxon>Blepharismidae</taxon>
        <taxon>Blepharisma</taxon>
    </lineage>
</organism>
<dbReference type="InterPro" id="IPR017907">
    <property type="entry name" value="Znf_RING_CS"/>
</dbReference>
<dbReference type="AlphaFoldDB" id="A0AAU9IBW8"/>
<feature type="compositionally biased region" description="Polar residues" evidence="4">
    <location>
        <begin position="80"/>
        <end position="96"/>
    </location>
</feature>
<comment type="caution">
    <text evidence="5">The sequence shown here is derived from an EMBL/GenBank/DDBJ whole genome shotgun (WGS) entry which is preliminary data.</text>
</comment>
<dbReference type="PROSITE" id="PS00518">
    <property type="entry name" value="ZF_RING_1"/>
    <property type="match status" value="1"/>
</dbReference>
<feature type="compositionally biased region" description="Basic residues" evidence="4">
    <location>
        <begin position="1"/>
        <end position="11"/>
    </location>
</feature>
<keyword evidence="1" id="KW-0479">Metal-binding</keyword>
<feature type="compositionally biased region" description="Pro residues" evidence="4">
    <location>
        <begin position="219"/>
        <end position="228"/>
    </location>
</feature>
<sequence>MITKKLKRREKNKSTLSQPATADPKKNAKQEEQSESTTESYEKGQLPSYLGSRQPMPNANSDAGLSKRPVFQNPPFTAPPSMTQSSFENFQHNASPSPERKLPNNPINASEFKRVSAFPSNDIPKVQLPPNSDSRIPIIDQSAILPDPPEMKIPIIPPNNISRLQSAPPSTKNNPTFQPPKSNPQQITPKSELIANPKIAIPTNPPPFNLPQNPQNLPNLPPGGPTTAPPSFIKPPNLENPISRRPPNKESSSPENLSPTKTSGIDAKTPGDPSQVPPPVFGPKESEFLNGFSEFLDLVIPYVNFVSLDPTAPSTLSQNLDAAIESSSGKLKNSLQSLKKQVLCVECKLKPYQMAFGCCHQFCFDCAQKVISSQSDAKRFIVDREINIYRPKCSKCKYQLNKIDVVAANYDVINETLTKFASEGSAILCKGCGFYKHPYQFFDGLRCHHLCKECIGIEIRRGIKQCSKCGSKFDFLHEALPDQGYCDGCNKILFTIGNSLTSVCSKGHLHCLDCLNLRSPVCIRCREPISIENKEKIDRVVYGEG</sequence>
<name>A0AAU9IBW8_9CILI</name>
<evidence type="ECO:0000313" key="6">
    <source>
        <dbReference type="Proteomes" id="UP001162131"/>
    </source>
</evidence>
<feature type="compositionally biased region" description="Polar residues" evidence="4">
    <location>
        <begin position="159"/>
        <end position="176"/>
    </location>
</feature>
<dbReference type="Proteomes" id="UP001162131">
    <property type="component" value="Unassembled WGS sequence"/>
</dbReference>
<evidence type="ECO:0000256" key="2">
    <source>
        <dbReference type="ARBA" id="ARBA00022771"/>
    </source>
</evidence>
<feature type="compositionally biased region" description="Polar residues" evidence="4">
    <location>
        <begin position="249"/>
        <end position="263"/>
    </location>
</feature>
<keyword evidence="2" id="KW-0863">Zinc-finger</keyword>
<accession>A0AAU9IBW8</accession>
<evidence type="ECO:0000256" key="4">
    <source>
        <dbReference type="SAM" id="MobiDB-lite"/>
    </source>
</evidence>
<keyword evidence="6" id="KW-1185">Reference proteome</keyword>
<feature type="compositionally biased region" description="Basic and acidic residues" evidence="4">
    <location>
        <begin position="23"/>
        <end position="32"/>
    </location>
</feature>
<dbReference type="EMBL" id="CAJZBQ010000004">
    <property type="protein sequence ID" value="CAG9311400.1"/>
    <property type="molecule type" value="Genomic_DNA"/>
</dbReference>
<evidence type="ECO:0000256" key="1">
    <source>
        <dbReference type="ARBA" id="ARBA00022723"/>
    </source>
</evidence>
<protein>
    <recommendedName>
        <fullName evidence="7">RING-type domain-containing protein</fullName>
    </recommendedName>
</protein>
<evidence type="ECO:0000313" key="5">
    <source>
        <dbReference type="EMBL" id="CAG9311400.1"/>
    </source>
</evidence>
<reference evidence="5" key="1">
    <citation type="submission" date="2021-09" db="EMBL/GenBank/DDBJ databases">
        <authorList>
            <consortium name="AG Swart"/>
            <person name="Singh M."/>
            <person name="Singh A."/>
            <person name="Seah K."/>
            <person name="Emmerich C."/>
        </authorList>
    </citation>
    <scope>NUCLEOTIDE SEQUENCE</scope>
    <source>
        <strain evidence="5">ATCC30299</strain>
    </source>
</reference>
<gene>
    <name evidence="5" type="ORF">BSTOLATCC_MIC3690</name>
</gene>
<dbReference type="GO" id="GO:0008270">
    <property type="term" value="F:zinc ion binding"/>
    <property type="evidence" value="ECO:0007669"/>
    <property type="project" value="UniProtKB-KW"/>
</dbReference>